<dbReference type="Pfam" id="PF13439">
    <property type="entry name" value="Glyco_transf_4"/>
    <property type="match status" value="1"/>
</dbReference>
<reference evidence="4 5" key="1">
    <citation type="submission" date="2018-12" db="EMBL/GenBank/DDBJ databases">
        <title>Complete genome of Nonlabens sp. MJ115.</title>
        <authorList>
            <person name="Choi H.S."/>
            <person name="Jung J."/>
        </authorList>
    </citation>
    <scope>NUCLEOTIDE SEQUENCE [LARGE SCALE GENOMIC DNA]</scope>
    <source>
        <strain evidence="4 5">MJ115</strain>
    </source>
</reference>
<dbReference type="Pfam" id="PF00534">
    <property type="entry name" value="Glycos_transf_1"/>
    <property type="match status" value="1"/>
</dbReference>
<keyword evidence="5" id="KW-1185">Reference proteome</keyword>
<evidence type="ECO:0000259" key="2">
    <source>
        <dbReference type="Pfam" id="PF00534"/>
    </source>
</evidence>
<gene>
    <name evidence="4" type="ORF">EJ995_10745</name>
</gene>
<dbReference type="GO" id="GO:0009103">
    <property type="term" value="P:lipopolysaccharide biosynthetic process"/>
    <property type="evidence" value="ECO:0007669"/>
    <property type="project" value="TreeGrafter"/>
</dbReference>
<dbReference type="Gene3D" id="3.40.50.2000">
    <property type="entry name" value="Glycogen Phosphorylase B"/>
    <property type="match status" value="2"/>
</dbReference>
<dbReference type="InterPro" id="IPR028098">
    <property type="entry name" value="Glyco_trans_4-like_N"/>
</dbReference>
<evidence type="ECO:0000313" key="4">
    <source>
        <dbReference type="EMBL" id="AZQ44693.1"/>
    </source>
</evidence>
<dbReference type="KEGG" id="noj:EJ995_10745"/>
<dbReference type="EMBL" id="CP034549">
    <property type="protein sequence ID" value="AZQ44693.1"/>
    <property type="molecule type" value="Genomic_DNA"/>
</dbReference>
<dbReference type="PANTHER" id="PTHR46401">
    <property type="entry name" value="GLYCOSYLTRANSFERASE WBBK-RELATED"/>
    <property type="match status" value="1"/>
</dbReference>
<protein>
    <submittedName>
        <fullName evidence="4">Glycosyltransferase</fullName>
    </submittedName>
</protein>
<evidence type="ECO:0000313" key="5">
    <source>
        <dbReference type="Proteomes" id="UP000279600"/>
    </source>
</evidence>
<dbReference type="InterPro" id="IPR001296">
    <property type="entry name" value="Glyco_trans_1"/>
</dbReference>
<feature type="domain" description="Glycosyl transferase family 1" evidence="2">
    <location>
        <begin position="207"/>
        <end position="358"/>
    </location>
</feature>
<organism evidence="4 5">
    <name type="scientific">Nonlabens ponticola</name>
    <dbReference type="NCBI Taxonomy" id="2496866"/>
    <lineage>
        <taxon>Bacteria</taxon>
        <taxon>Pseudomonadati</taxon>
        <taxon>Bacteroidota</taxon>
        <taxon>Flavobacteriia</taxon>
        <taxon>Flavobacteriales</taxon>
        <taxon>Flavobacteriaceae</taxon>
        <taxon>Nonlabens</taxon>
    </lineage>
</organism>
<dbReference type="GO" id="GO:0016757">
    <property type="term" value="F:glycosyltransferase activity"/>
    <property type="evidence" value="ECO:0007669"/>
    <property type="project" value="InterPro"/>
</dbReference>
<dbReference type="SUPFAM" id="SSF53756">
    <property type="entry name" value="UDP-Glycosyltransferase/glycogen phosphorylase"/>
    <property type="match status" value="1"/>
</dbReference>
<evidence type="ECO:0000259" key="3">
    <source>
        <dbReference type="Pfam" id="PF13439"/>
    </source>
</evidence>
<accession>A0A3S9N039</accession>
<dbReference type="CDD" id="cd03801">
    <property type="entry name" value="GT4_PimA-like"/>
    <property type="match status" value="1"/>
</dbReference>
<feature type="domain" description="Glycosyltransferase subfamily 4-like N-terminal" evidence="3">
    <location>
        <begin position="68"/>
        <end position="193"/>
    </location>
</feature>
<keyword evidence="1 4" id="KW-0808">Transferase</keyword>
<proteinExistence type="predicted"/>
<dbReference type="PANTHER" id="PTHR46401:SF2">
    <property type="entry name" value="GLYCOSYLTRANSFERASE WBBK-RELATED"/>
    <property type="match status" value="1"/>
</dbReference>
<dbReference type="AlphaFoldDB" id="A0A3S9N039"/>
<dbReference type="Proteomes" id="UP000279600">
    <property type="component" value="Chromosome"/>
</dbReference>
<name>A0A3S9N039_9FLAO</name>
<dbReference type="OrthoDB" id="9801609at2"/>
<evidence type="ECO:0000256" key="1">
    <source>
        <dbReference type="ARBA" id="ARBA00022679"/>
    </source>
</evidence>
<sequence>MKKMPFRVLFCTNSFQKVENGPGLFANILKKSLIDDVQHNDELDFRILTEDIDTSKEQPKVYGIQLKRTEWNKLIYQLIRIYKYYKTSKSIRKQWEFDAVLYNNAFTGLCSAYFCKSRVLVMINDDNRLAHKSRSFSLSLSYLKSAMLYYLEKTTARKADKVIVNSKYLKKIIEKHYELDVDKTMLLYKGVELHPQPPLKSSSIVNPVNILFVKNDFHRGGLHTLARSLDLLSGSYNFHLTVVGTSQRDLETVTNMLEPYSFTFNLTGIIEPKAIANLLSQTDIFCVPSLKEALGVANLEAMANAVSVVSTRTGGIPEVLDDGKAGWLVETNNPQELAMAVQECIENDELRLQKINYGLQHVQKFSSENLINNLKKLLIQKQEA</sequence>